<feature type="domain" description="Transcription regulator PadR N-terminal" evidence="1">
    <location>
        <begin position="11"/>
        <end position="85"/>
    </location>
</feature>
<dbReference type="EMBL" id="JAPNKA010000001">
    <property type="protein sequence ID" value="MCY1078025.1"/>
    <property type="molecule type" value="Genomic_DNA"/>
</dbReference>
<dbReference type="PANTHER" id="PTHR33169">
    <property type="entry name" value="PADR-FAMILY TRANSCRIPTIONAL REGULATOR"/>
    <property type="match status" value="1"/>
</dbReference>
<dbReference type="InterPro" id="IPR036388">
    <property type="entry name" value="WH-like_DNA-bd_sf"/>
</dbReference>
<dbReference type="InterPro" id="IPR005149">
    <property type="entry name" value="Tscrpt_reg_PadR_N"/>
</dbReference>
<dbReference type="SUPFAM" id="SSF46785">
    <property type="entry name" value="Winged helix' DNA-binding domain"/>
    <property type="match status" value="1"/>
</dbReference>
<evidence type="ECO:0000259" key="1">
    <source>
        <dbReference type="Pfam" id="PF03551"/>
    </source>
</evidence>
<sequence length="103" mass="11501">MDTPLSTRTAILTVLMHDRSFGLEIIEKVRTRTHGKIVLNEGSVYPALKALEREGLVRSFEGEPLPERGGRPRRYYELTGEGRRAALEQKRAVLGLLLPAGAF</sequence>
<proteinExistence type="predicted"/>
<dbReference type="Pfam" id="PF03551">
    <property type="entry name" value="PadR"/>
    <property type="match status" value="1"/>
</dbReference>
<organism evidence="2 3">
    <name type="scientific">Archangium lansingense</name>
    <dbReference type="NCBI Taxonomy" id="2995310"/>
    <lineage>
        <taxon>Bacteria</taxon>
        <taxon>Pseudomonadati</taxon>
        <taxon>Myxococcota</taxon>
        <taxon>Myxococcia</taxon>
        <taxon>Myxococcales</taxon>
        <taxon>Cystobacterineae</taxon>
        <taxon>Archangiaceae</taxon>
        <taxon>Archangium</taxon>
    </lineage>
</organism>
<protein>
    <submittedName>
        <fullName evidence="2">PadR family transcriptional regulator</fullName>
    </submittedName>
</protein>
<evidence type="ECO:0000313" key="2">
    <source>
        <dbReference type="EMBL" id="MCY1078025.1"/>
    </source>
</evidence>
<dbReference type="Proteomes" id="UP001207654">
    <property type="component" value="Unassembled WGS sequence"/>
</dbReference>
<dbReference type="PANTHER" id="PTHR33169:SF14">
    <property type="entry name" value="TRANSCRIPTIONAL REGULATOR RV3488"/>
    <property type="match status" value="1"/>
</dbReference>
<dbReference type="InterPro" id="IPR052509">
    <property type="entry name" value="Metal_resp_DNA-bind_regulator"/>
</dbReference>
<evidence type="ECO:0000313" key="3">
    <source>
        <dbReference type="Proteomes" id="UP001207654"/>
    </source>
</evidence>
<keyword evidence="3" id="KW-1185">Reference proteome</keyword>
<gene>
    <name evidence="2" type="ORF">OV287_26480</name>
</gene>
<reference evidence="2 3" key="1">
    <citation type="submission" date="2022-11" db="EMBL/GenBank/DDBJ databases">
        <title>Minimal conservation of predation-associated metabolite biosynthetic gene clusters underscores biosynthetic potential of Myxococcota including descriptions for ten novel species: Archangium lansinium sp. nov., Myxococcus landrumus sp. nov., Nannocystis bai.</title>
        <authorList>
            <person name="Ahearne A."/>
            <person name="Stevens C."/>
            <person name="Phillips K."/>
        </authorList>
    </citation>
    <scope>NUCLEOTIDE SEQUENCE [LARGE SCALE GENOMIC DNA]</scope>
    <source>
        <strain evidence="2 3">MIWBW</strain>
    </source>
</reference>
<dbReference type="InterPro" id="IPR036390">
    <property type="entry name" value="WH_DNA-bd_sf"/>
</dbReference>
<dbReference type="Gene3D" id="1.10.10.10">
    <property type="entry name" value="Winged helix-like DNA-binding domain superfamily/Winged helix DNA-binding domain"/>
    <property type="match status" value="1"/>
</dbReference>
<comment type="caution">
    <text evidence="2">The sequence shown here is derived from an EMBL/GenBank/DDBJ whole genome shotgun (WGS) entry which is preliminary data.</text>
</comment>
<name>A0ABT4A8T5_9BACT</name>
<accession>A0ABT4A8T5</accession>
<dbReference type="RefSeq" id="WP_267536821.1">
    <property type="nucleotide sequence ID" value="NZ_JAPNKA010000001.1"/>
</dbReference>